<dbReference type="KEGG" id="lcu:PL11_005230"/>
<dbReference type="InterPro" id="IPR011048">
    <property type="entry name" value="Haem_d1_sf"/>
</dbReference>
<organism evidence="2 3">
    <name type="scientific">Lentilactobacillus curieae</name>
    <dbReference type="NCBI Taxonomy" id="1138822"/>
    <lineage>
        <taxon>Bacteria</taxon>
        <taxon>Bacillati</taxon>
        <taxon>Bacillota</taxon>
        <taxon>Bacilli</taxon>
        <taxon>Lactobacillales</taxon>
        <taxon>Lactobacillaceae</taxon>
        <taxon>Lentilactobacillus</taxon>
    </lineage>
</organism>
<dbReference type="eggNOG" id="COG2706">
    <property type="taxonomic scope" value="Bacteria"/>
</dbReference>
<dbReference type="PANTHER" id="PTHR30344:SF1">
    <property type="entry name" value="6-PHOSPHOGLUCONOLACTONASE"/>
    <property type="match status" value="1"/>
</dbReference>
<evidence type="ECO:0000313" key="3">
    <source>
        <dbReference type="Proteomes" id="UP000030361"/>
    </source>
</evidence>
<dbReference type="AlphaFoldDB" id="A0A1S6QIE1"/>
<dbReference type="EMBL" id="CP018906">
    <property type="protein sequence ID" value="AQW21374.1"/>
    <property type="molecule type" value="Genomic_DNA"/>
</dbReference>
<dbReference type="InterPro" id="IPR050282">
    <property type="entry name" value="Cycloisomerase_2"/>
</dbReference>
<dbReference type="GO" id="GO:0005829">
    <property type="term" value="C:cytosol"/>
    <property type="evidence" value="ECO:0007669"/>
    <property type="project" value="TreeGrafter"/>
</dbReference>
<proteinExistence type="inferred from homology"/>
<dbReference type="GO" id="GO:0017057">
    <property type="term" value="F:6-phosphogluconolactonase activity"/>
    <property type="evidence" value="ECO:0007669"/>
    <property type="project" value="TreeGrafter"/>
</dbReference>
<dbReference type="InterPro" id="IPR015943">
    <property type="entry name" value="WD40/YVTN_repeat-like_dom_sf"/>
</dbReference>
<accession>A0A1S6QIE1</accession>
<reference evidence="2 3" key="1">
    <citation type="journal article" date="2015" name="Genome Announc.">
        <title>Genome Sequence of Lactobacillus curieae CCTCC M 2011381T, a Novel Producer of Gamma-aminobutyric Acid.</title>
        <authorList>
            <person name="Wang Y."/>
            <person name="Wang Y."/>
            <person name="Lang C."/>
            <person name="Wei D."/>
            <person name="Xu P."/>
            <person name="Xie J."/>
        </authorList>
    </citation>
    <scope>NUCLEOTIDE SEQUENCE [LARGE SCALE GENOMIC DNA]</scope>
    <source>
        <strain evidence="2 3">CCTCC M 2011381</strain>
    </source>
</reference>
<name>A0A1S6QIE1_9LACO</name>
<sequence>MIEQFYIGTYTHKTSKGVYQLDLNLESQKLENLQLVGPAGNPTYVASASNGRLYMVDKESNGGGVQSFDTTQGSMPFEPQDKVIDQDTNPAYITVDAGRNLVYTANYHTAEITTYTIENDGSLKLADRVTHSGQVGPKEEQADGPHPHFMDLTPDNRVVVCDLGLDRVYVYDVDDQGKLAKVSELALEPGFGPRHIVFAKNSDNAYLVGELSSNLAVLSYDKSTGSFAIKQVISTIPADWTTHNGAAAIRISNDDNYVYVSNRGHNSLAVFKVGADTDAELIQLISSEGDFPRDFNLSKDQSMVVLVNQNTDNATLYSRDAKTGKLELVQKDYAVPEGVCVYPK</sequence>
<protein>
    <submittedName>
        <fullName evidence="2">6-phosphogluconolactonase</fullName>
    </submittedName>
</protein>
<dbReference type="InterPro" id="IPR019405">
    <property type="entry name" value="Lactonase_7-beta_prop"/>
</dbReference>
<comment type="similarity">
    <text evidence="1">Belongs to the cycloisomerase 2 family.</text>
</comment>
<dbReference type="Gene3D" id="2.130.10.10">
    <property type="entry name" value="YVTN repeat-like/Quinoprotein amine dehydrogenase"/>
    <property type="match status" value="1"/>
</dbReference>
<evidence type="ECO:0000313" key="2">
    <source>
        <dbReference type="EMBL" id="AQW21374.1"/>
    </source>
</evidence>
<dbReference type="RefSeq" id="WP_035167823.1">
    <property type="nucleotide sequence ID" value="NZ_CP018906.1"/>
</dbReference>
<gene>
    <name evidence="2" type="ORF">PL11_005230</name>
</gene>
<dbReference type="PANTHER" id="PTHR30344">
    <property type="entry name" value="6-PHOSPHOGLUCONOLACTONASE-RELATED"/>
    <property type="match status" value="1"/>
</dbReference>
<dbReference type="SUPFAM" id="SSF51004">
    <property type="entry name" value="C-terminal (heme d1) domain of cytochrome cd1-nitrite reductase"/>
    <property type="match status" value="1"/>
</dbReference>
<keyword evidence="3" id="KW-1185">Reference proteome</keyword>
<dbReference type="Proteomes" id="UP000030361">
    <property type="component" value="Chromosome"/>
</dbReference>
<dbReference type="OrthoDB" id="9790815at2"/>
<evidence type="ECO:0000256" key="1">
    <source>
        <dbReference type="ARBA" id="ARBA00005564"/>
    </source>
</evidence>
<dbReference type="Pfam" id="PF10282">
    <property type="entry name" value="Lactonase"/>
    <property type="match status" value="1"/>
</dbReference>